<dbReference type="PANTHER" id="PTHR33515:SF1">
    <property type="entry name" value="RIBOSOME-BINDING FACTOR A, CHLOROPLASTIC-RELATED"/>
    <property type="match status" value="1"/>
</dbReference>
<comment type="caution">
    <text evidence="4">The sequence shown here is derived from an EMBL/GenBank/DDBJ whole genome shotgun (WGS) entry which is preliminary data.</text>
</comment>
<dbReference type="SUPFAM" id="SSF89919">
    <property type="entry name" value="Ribosome-binding factor A, RbfA"/>
    <property type="match status" value="1"/>
</dbReference>
<dbReference type="InterPro" id="IPR023799">
    <property type="entry name" value="RbfA_dom_sf"/>
</dbReference>
<dbReference type="PROSITE" id="PS01319">
    <property type="entry name" value="RBFA"/>
    <property type="match status" value="1"/>
</dbReference>
<feature type="region of interest" description="Disordered" evidence="3">
    <location>
        <begin position="1"/>
        <end position="33"/>
    </location>
</feature>
<evidence type="ECO:0000256" key="1">
    <source>
        <dbReference type="ARBA" id="ARBA00022517"/>
    </source>
</evidence>
<keyword evidence="1 2" id="KW-0690">Ribosome biogenesis</keyword>
<dbReference type="AlphaFoldDB" id="A0A0R1EVU9"/>
<dbReference type="EMBL" id="AZCT01000001">
    <property type="protein sequence ID" value="KRK13608.1"/>
    <property type="molecule type" value="Genomic_DNA"/>
</dbReference>
<dbReference type="InterPro" id="IPR020053">
    <property type="entry name" value="Ribosome-bd_factorA_CS"/>
</dbReference>
<dbReference type="GO" id="GO:0030490">
    <property type="term" value="P:maturation of SSU-rRNA"/>
    <property type="evidence" value="ECO:0007669"/>
    <property type="project" value="UniProtKB-UniRule"/>
</dbReference>
<dbReference type="HAMAP" id="MF_00003">
    <property type="entry name" value="RbfA"/>
    <property type="match status" value="1"/>
</dbReference>
<dbReference type="Gene3D" id="3.30.300.20">
    <property type="match status" value="1"/>
</dbReference>
<sequence>MARSAITPKTTYTSASKRAGSRSTGGNSQMKHRIGRVETQIQREVDDILLKDVNDPRVKGVTITGVKLTGDLQHATIFYSILDDAPDKVEAAQTGLDKASGLIRREVGQRIRLFKVPEIEFAQDKSVQYGARIDQLINEVRRNNLE</sequence>
<dbReference type="PANTHER" id="PTHR33515">
    <property type="entry name" value="RIBOSOME-BINDING FACTOR A, CHLOROPLASTIC-RELATED"/>
    <property type="match status" value="1"/>
</dbReference>
<dbReference type="NCBIfam" id="NF040509">
    <property type="entry name" value="Lacto_palin_RPT"/>
    <property type="match status" value="1"/>
</dbReference>
<comment type="function">
    <text evidence="2">One of several proteins that assist in the late maturation steps of the functional core of the 30S ribosomal subunit. Associates with free 30S ribosomal subunits (but not with 30S subunits that are part of 70S ribosomes or polysomes). Required for efficient processing of 16S rRNA. May interact with the 5'-terminal helix region of 16S rRNA.</text>
</comment>
<gene>
    <name evidence="2" type="primary">rbfA</name>
    <name evidence="4" type="ORF">FD51_GL000164</name>
</gene>
<comment type="similarity">
    <text evidence="2">Belongs to the RbfA family.</text>
</comment>
<reference evidence="4 5" key="1">
    <citation type="journal article" date="2015" name="Genome Announc.">
        <title>Expanding the biotechnology potential of lactobacilli through comparative genomics of 213 strains and associated genera.</title>
        <authorList>
            <person name="Sun Z."/>
            <person name="Harris H.M."/>
            <person name="McCann A."/>
            <person name="Guo C."/>
            <person name="Argimon S."/>
            <person name="Zhang W."/>
            <person name="Yang X."/>
            <person name="Jeffery I.B."/>
            <person name="Cooney J.C."/>
            <person name="Kagawa T.F."/>
            <person name="Liu W."/>
            <person name="Song Y."/>
            <person name="Salvetti E."/>
            <person name="Wrobel A."/>
            <person name="Rasinkangas P."/>
            <person name="Parkhill J."/>
            <person name="Rea M.C."/>
            <person name="O'Sullivan O."/>
            <person name="Ritari J."/>
            <person name="Douillard F.P."/>
            <person name="Paul Ross R."/>
            <person name="Yang R."/>
            <person name="Briner A.E."/>
            <person name="Felis G.E."/>
            <person name="de Vos W.M."/>
            <person name="Barrangou R."/>
            <person name="Klaenhammer T.R."/>
            <person name="Caufield P.W."/>
            <person name="Cui Y."/>
            <person name="Zhang H."/>
            <person name="O'Toole P.W."/>
        </authorList>
    </citation>
    <scope>NUCLEOTIDE SEQUENCE [LARGE SCALE GENOMIC DNA]</scope>
    <source>
        <strain evidence="4 5">DSM 20178</strain>
    </source>
</reference>
<dbReference type="PATRIC" id="fig|1423816.3.peg.168"/>
<evidence type="ECO:0000256" key="3">
    <source>
        <dbReference type="SAM" id="MobiDB-lite"/>
    </source>
</evidence>
<accession>A0A0R1EVU9</accession>
<dbReference type="InterPro" id="IPR015946">
    <property type="entry name" value="KH_dom-like_a/b"/>
</dbReference>
<name>A0A0R1EVU9_LACZE</name>
<comment type="subunit">
    <text evidence="2">Monomer. Binds 30S ribosomal subunits, but not 50S ribosomal subunits or 70S ribosomes.</text>
</comment>
<dbReference type="Proteomes" id="UP000051984">
    <property type="component" value="Unassembled WGS sequence"/>
</dbReference>
<dbReference type="InterPro" id="IPR000238">
    <property type="entry name" value="RbfA"/>
</dbReference>
<evidence type="ECO:0000313" key="5">
    <source>
        <dbReference type="Proteomes" id="UP000051984"/>
    </source>
</evidence>
<evidence type="ECO:0000313" key="4">
    <source>
        <dbReference type="EMBL" id="KRK13608.1"/>
    </source>
</evidence>
<proteinExistence type="inferred from homology"/>
<protein>
    <recommendedName>
        <fullName evidence="2">Ribosome-binding factor A</fullName>
    </recommendedName>
</protein>
<feature type="compositionally biased region" description="Polar residues" evidence="3">
    <location>
        <begin position="7"/>
        <end position="29"/>
    </location>
</feature>
<dbReference type="NCBIfam" id="TIGR00082">
    <property type="entry name" value="rbfA"/>
    <property type="match status" value="1"/>
</dbReference>
<dbReference type="eggNOG" id="COG0858">
    <property type="taxonomic scope" value="Bacteria"/>
</dbReference>
<comment type="subcellular location">
    <subcellularLocation>
        <location evidence="2">Cytoplasm</location>
    </subcellularLocation>
</comment>
<organism evidence="4 5">
    <name type="scientific">Lacticaseibacillus zeae DSM 20178 = KCTC 3804</name>
    <dbReference type="NCBI Taxonomy" id="1423816"/>
    <lineage>
        <taxon>Bacteria</taxon>
        <taxon>Bacillati</taxon>
        <taxon>Bacillota</taxon>
        <taxon>Bacilli</taxon>
        <taxon>Lactobacillales</taxon>
        <taxon>Lactobacillaceae</taxon>
        <taxon>Lacticaseibacillus</taxon>
    </lineage>
</organism>
<dbReference type="Pfam" id="PF02033">
    <property type="entry name" value="RBFA"/>
    <property type="match status" value="1"/>
</dbReference>
<keyword evidence="2" id="KW-0963">Cytoplasm</keyword>
<evidence type="ECO:0000256" key="2">
    <source>
        <dbReference type="HAMAP-Rule" id="MF_00003"/>
    </source>
</evidence>
<dbReference type="GO" id="GO:0043024">
    <property type="term" value="F:ribosomal small subunit binding"/>
    <property type="evidence" value="ECO:0007669"/>
    <property type="project" value="TreeGrafter"/>
</dbReference>
<dbReference type="GO" id="GO:0005829">
    <property type="term" value="C:cytosol"/>
    <property type="evidence" value="ECO:0007669"/>
    <property type="project" value="TreeGrafter"/>
</dbReference>